<accession>N2AY56</accession>
<dbReference type="InterPro" id="IPR009363">
    <property type="entry name" value="Phage_Mu_Gp16"/>
</dbReference>
<proteinExistence type="predicted"/>
<gene>
    <name evidence="2" type="ORF">C823_01454</name>
</gene>
<dbReference type="AlphaFoldDB" id="N2AY56"/>
<dbReference type="PATRIC" id="fig|1235802.3.peg.1546"/>
<organism evidence="2 3">
    <name type="scientific">Eubacterium plexicaudatum ASF492</name>
    <dbReference type="NCBI Taxonomy" id="1235802"/>
    <lineage>
        <taxon>Bacteria</taxon>
        <taxon>Bacillati</taxon>
        <taxon>Bacillota</taxon>
        <taxon>Clostridia</taxon>
        <taxon>Eubacteriales</taxon>
        <taxon>Eubacteriaceae</taxon>
        <taxon>Eubacterium</taxon>
    </lineage>
</organism>
<dbReference type="STRING" id="1235802.C823_01454"/>
<evidence type="ECO:0000313" key="2">
    <source>
        <dbReference type="EMBL" id="EMZ33036.1"/>
    </source>
</evidence>
<feature type="region of interest" description="Disordered" evidence="1">
    <location>
        <begin position="201"/>
        <end position="270"/>
    </location>
</feature>
<dbReference type="Pfam" id="PF06252">
    <property type="entry name" value="GemA"/>
    <property type="match status" value="1"/>
</dbReference>
<dbReference type="Proteomes" id="UP000012589">
    <property type="component" value="Unassembled WGS sequence"/>
</dbReference>
<dbReference type="OrthoDB" id="423960at2"/>
<dbReference type="HOGENOM" id="CLU_902379_0_0_9"/>
<sequence length="308" mass="34127">MGTRQVDLKALLESRMENIEPAEGSRASIESAEMHIPKNLMYDAESTVFKPETKPVLSEAKQVSVEEAKAFENEMDRFIKTALISGRDYGKVPYGDKPTLFKSGAEKIQIFLGLIARAETVNRIEDYNAGFFSYEAKVFLIDYNGVVRAEGVGICNTKEGKYLRSSGYAVMNTVLKMAKKRALVDAVLNVAALSARFTQDMEDGMSQEPDKAAQRKPEAAVQKPGTAQREPDAAKAAEAKQERTKPKGRRASKKQMEKLELLMQQSHSSASALNKYVKREYGIDDYTMATSAIASTLIQKFEDAARQA</sequence>
<evidence type="ECO:0000313" key="3">
    <source>
        <dbReference type="Proteomes" id="UP000012589"/>
    </source>
</evidence>
<keyword evidence="3" id="KW-1185">Reference proteome</keyword>
<name>N2AY56_9FIRM</name>
<feature type="compositionally biased region" description="Basic and acidic residues" evidence="1">
    <location>
        <begin position="229"/>
        <end position="245"/>
    </location>
</feature>
<dbReference type="eggNOG" id="ENOG502Z9J6">
    <property type="taxonomic scope" value="Bacteria"/>
</dbReference>
<comment type="caution">
    <text evidence="2">The sequence shown here is derived from an EMBL/GenBank/DDBJ whole genome shotgun (WGS) entry which is preliminary data.</text>
</comment>
<protein>
    <submittedName>
        <fullName evidence="2">Uncharacterized protein</fullName>
    </submittedName>
</protein>
<dbReference type="EMBL" id="AQFT01000041">
    <property type="protein sequence ID" value="EMZ33036.1"/>
    <property type="molecule type" value="Genomic_DNA"/>
</dbReference>
<evidence type="ECO:0000256" key="1">
    <source>
        <dbReference type="SAM" id="MobiDB-lite"/>
    </source>
</evidence>
<reference evidence="2 3" key="1">
    <citation type="journal article" date="2014" name="Genome Announc.">
        <title>Draft genome sequences of the altered schaedler flora, a defined bacterial community from gnotobiotic mice.</title>
        <authorList>
            <person name="Wannemuehler M.J."/>
            <person name="Overstreet A.M."/>
            <person name="Ward D.V."/>
            <person name="Phillips G.J."/>
        </authorList>
    </citation>
    <scope>NUCLEOTIDE SEQUENCE [LARGE SCALE GENOMIC DNA]</scope>
    <source>
        <strain evidence="2 3">ASF492</strain>
    </source>
</reference>
<feature type="compositionally biased region" description="Basic and acidic residues" evidence="1">
    <location>
        <begin position="208"/>
        <end position="218"/>
    </location>
</feature>